<evidence type="ECO:0000313" key="2">
    <source>
        <dbReference type="EMBL" id="GGI13373.1"/>
    </source>
</evidence>
<proteinExistence type="predicted"/>
<keyword evidence="1" id="KW-1133">Transmembrane helix</keyword>
<dbReference type="Proteomes" id="UP000626244">
    <property type="component" value="Unassembled WGS sequence"/>
</dbReference>
<evidence type="ECO:0000313" key="3">
    <source>
        <dbReference type="Proteomes" id="UP000626244"/>
    </source>
</evidence>
<feature type="transmembrane region" description="Helical" evidence="1">
    <location>
        <begin position="30"/>
        <end position="50"/>
    </location>
</feature>
<evidence type="ECO:0000256" key="1">
    <source>
        <dbReference type="SAM" id="Phobius"/>
    </source>
</evidence>
<comment type="caution">
    <text evidence="2">The sequence shown here is derived from an EMBL/GenBank/DDBJ whole genome shotgun (WGS) entry which is preliminary data.</text>
</comment>
<keyword evidence="3" id="KW-1185">Reference proteome</keyword>
<gene>
    <name evidence="2" type="ORF">GCM10007380_17590</name>
</gene>
<dbReference type="EMBL" id="BMHB01000001">
    <property type="protein sequence ID" value="GGI13373.1"/>
    <property type="molecule type" value="Genomic_DNA"/>
</dbReference>
<name>A0A8J3AHE3_9BACI</name>
<keyword evidence="1" id="KW-0472">Membrane</keyword>
<keyword evidence="1" id="KW-0812">Transmembrane</keyword>
<organism evidence="2 3">
    <name type="scientific">Gottfriedia solisilvae</name>
    <dbReference type="NCBI Taxonomy" id="1516104"/>
    <lineage>
        <taxon>Bacteria</taxon>
        <taxon>Bacillati</taxon>
        <taxon>Bacillota</taxon>
        <taxon>Bacilli</taxon>
        <taxon>Bacillales</taxon>
        <taxon>Bacillaceae</taxon>
        <taxon>Gottfriedia</taxon>
    </lineage>
</organism>
<protein>
    <submittedName>
        <fullName evidence="2">Uncharacterized protein</fullName>
    </submittedName>
</protein>
<dbReference type="AlphaFoldDB" id="A0A8J3AHE3"/>
<sequence>MKHLISALYISFGLLIVTLTYFDDFNGPEFLTGLGLLLVIVGIIPYLKYYKQIIKFHKEN</sequence>
<accession>A0A8J3AHE3</accession>
<reference evidence="3" key="1">
    <citation type="journal article" date="2019" name="Int. J. Syst. Evol. Microbiol.">
        <title>The Global Catalogue of Microorganisms (GCM) 10K type strain sequencing project: providing services to taxonomists for standard genome sequencing and annotation.</title>
        <authorList>
            <consortium name="The Broad Institute Genomics Platform"/>
            <consortium name="The Broad Institute Genome Sequencing Center for Infectious Disease"/>
            <person name="Wu L."/>
            <person name="Ma J."/>
        </authorList>
    </citation>
    <scope>NUCLEOTIDE SEQUENCE [LARGE SCALE GENOMIC DNA]</scope>
    <source>
        <strain evidence="3">CGMCC 1.14993</strain>
    </source>
</reference>